<gene>
    <name evidence="1" type="ORF">LQ318_16730</name>
</gene>
<dbReference type="Proteomes" id="UP001207337">
    <property type="component" value="Unassembled WGS sequence"/>
</dbReference>
<dbReference type="RefSeq" id="WP_265791921.1">
    <property type="nucleotide sequence ID" value="NZ_BAABRS010000007.1"/>
</dbReference>
<accession>A0ABT3Q375</accession>
<organism evidence="1 2">
    <name type="scientific">Fodinibius salicampi</name>
    <dbReference type="NCBI Taxonomy" id="1920655"/>
    <lineage>
        <taxon>Bacteria</taxon>
        <taxon>Pseudomonadati</taxon>
        <taxon>Balneolota</taxon>
        <taxon>Balneolia</taxon>
        <taxon>Balneolales</taxon>
        <taxon>Balneolaceae</taxon>
        <taxon>Fodinibius</taxon>
    </lineage>
</organism>
<name>A0ABT3Q375_9BACT</name>
<evidence type="ECO:0000313" key="1">
    <source>
        <dbReference type="EMBL" id="MCW9714553.1"/>
    </source>
</evidence>
<reference evidence="1 2" key="1">
    <citation type="submission" date="2021-11" db="EMBL/GenBank/DDBJ databases">
        <title>Aliifidinibius sp. nov., a new bacterium isolated from saline soil.</title>
        <authorList>
            <person name="Galisteo C."/>
            <person name="De La Haba R."/>
            <person name="Sanchez-Porro C."/>
            <person name="Ventosa A."/>
        </authorList>
    </citation>
    <scope>NUCLEOTIDE SEQUENCE [LARGE SCALE GENOMIC DNA]</scope>
    <source>
        <strain evidence="1 2">KACC 190600</strain>
    </source>
</reference>
<sequence>MLEYALKESFGFLHIKKQSIGEVFMATVIVYHDVKDGNHWAKAWKKSPGSRHEMFAKIGVKARTFRDEQNPNTTGLILDIPDMEKFQTFMASDEAKQAMKEDGLDVKSLHTLNEFTL</sequence>
<dbReference type="EMBL" id="JAJNDC010000007">
    <property type="protein sequence ID" value="MCW9714553.1"/>
    <property type="molecule type" value="Genomic_DNA"/>
</dbReference>
<protein>
    <submittedName>
        <fullName evidence="1">Uncharacterized protein</fullName>
    </submittedName>
</protein>
<keyword evidence="2" id="KW-1185">Reference proteome</keyword>
<comment type="caution">
    <text evidence="1">The sequence shown here is derived from an EMBL/GenBank/DDBJ whole genome shotgun (WGS) entry which is preliminary data.</text>
</comment>
<evidence type="ECO:0000313" key="2">
    <source>
        <dbReference type="Proteomes" id="UP001207337"/>
    </source>
</evidence>
<proteinExistence type="predicted"/>